<dbReference type="Proteomes" id="UP000000379">
    <property type="component" value="Chromosome"/>
</dbReference>
<dbReference type="EMBL" id="CP002049">
    <property type="protein sequence ID" value="ADI13610.1"/>
    <property type="molecule type" value="Genomic_DNA"/>
</dbReference>
<evidence type="ECO:0000313" key="3">
    <source>
        <dbReference type="Proteomes" id="UP000000379"/>
    </source>
</evidence>
<dbReference type="KEGG" id="tra:Trad_0473"/>
<protein>
    <recommendedName>
        <fullName evidence="4">Intracellular proteinase inhibitor BsuPI domain-containing protein</fullName>
    </recommendedName>
</protein>
<dbReference type="AlphaFoldDB" id="D7CS78"/>
<name>D7CS78_TRURR</name>
<reference evidence="3" key="1">
    <citation type="submission" date="2010-05" db="EMBL/GenBank/DDBJ databases">
        <title>The complete genome of Truepera radiovictris DSM 17093.</title>
        <authorList>
            <consortium name="US DOE Joint Genome Institute (JGI-PGF)"/>
            <person name="Lucas S."/>
            <person name="Copeland A."/>
            <person name="Lapidus A."/>
            <person name="Glavina del Rio T."/>
            <person name="Dalin E."/>
            <person name="Tice H."/>
            <person name="Bruce D."/>
            <person name="Goodwin L."/>
            <person name="Pitluck S."/>
            <person name="Kyrpides N."/>
            <person name="Mavromatis K."/>
            <person name="Ovchinnikova G."/>
            <person name="Munk A.C."/>
            <person name="Detter J.C."/>
            <person name="Han C."/>
            <person name="Tapia R."/>
            <person name="Land M."/>
            <person name="Hauser L."/>
            <person name="Markowitz V."/>
            <person name="Cheng J.-F."/>
            <person name="Hugenholtz P."/>
            <person name="Woyke T."/>
            <person name="Wu D."/>
            <person name="Tindall B."/>
            <person name="Pomrenke H.G."/>
            <person name="Brambilla E."/>
            <person name="Klenk H.-P."/>
            <person name="Eisen J.A."/>
        </authorList>
    </citation>
    <scope>NUCLEOTIDE SEQUENCE [LARGE SCALE GENOMIC DNA]</scope>
    <source>
        <strain evidence="3">DSM 17093 / CIP 108686 / LMG 22925 / RQ-24</strain>
    </source>
</reference>
<sequence length="202" mass="21274">MQKRTLLVVSSLLLGTALVGCQRTGGALDPGGDPSEPEPVYERSDFMIPCLEVALDADGDAPYTLEVGSELTLELLATNVCDEPLGLEYDASPTQTQLLVLDADGRVVWSAPRSNLPYPDVLLRVTLAPGETMSWPNRDDPTGAGRHAPVVFTGLDNAGRALAAGAYTLVGRLSVGQVEVGPPSEAPEPGTIDTEPQPLTLR</sequence>
<proteinExistence type="predicted"/>
<evidence type="ECO:0008006" key="4">
    <source>
        <dbReference type="Google" id="ProtNLM"/>
    </source>
</evidence>
<keyword evidence="3" id="KW-1185">Reference proteome</keyword>
<feature type="region of interest" description="Disordered" evidence="1">
    <location>
        <begin position="179"/>
        <end position="202"/>
    </location>
</feature>
<accession>D7CS78</accession>
<dbReference type="HOGENOM" id="CLU_1365728_0_0_0"/>
<dbReference type="PROSITE" id="PS51257">
    <property type="entry name" value="PROKAR_LIPOPROTEIN"/>
    <property type="match status" value="1"/>
</dbReference>
<organism evidence="2 3">
    <name type="scientific">Truepera radiovictrix (strain DSM 17093 / CIP 108686 / LMG 22925 / RQ-24)</name>
    <dbReference type="NCBI Taxonomy" id="649638"/>
    <lineage>
        <taxon>Bacteria</taxon>
        <taxon>Thermotogati</taxon>
        <taxon>Deinococcota</taxon>
        <taxon>Deinococci</taxon>
        <taxon>Trueperales</taxon>
        <taxon>Trueperaceae</taxon>
        <taxon>Truepera</taxon>
    </lineage>
</organism>
<reference evidence="2 3" key="2">
    <citation type="journal article" date="2011" name="Stand. Genomic Sci.">
        <title>Complete genome sequence of Truepera radiovictrix type strain (RQ-24).</title>
        <authorList>
            <person name="Ivanova N."/>
            <person name="Rohde C."/>
            <person name="Munk C."/>
            <person name="Nolan M."/>
            <person name="Lucas S."/>
            <person name="Del Rio T.G."/>
            <person name="Tice H."/>
            <person name="Deshpande S."/>
            <person name="Cheng J.F."/>
            <person name="Tapia R."/>
            <person name="Han C."/>
            <person name="Goodwin L."/>
            <person name="Pitluck S."/>
            <person name="Liolios K."/>
            <person name="Mavromatis K."/>
            <person name="Mikhailova N."/>
            <person name="Pati A."/>
            <person name="Chen A."/>
            <person name="Palaniappan K."/>
            <person name="Land M."/>
            <person name="Hauser L."/>
            <person name="Chang Y.J."/>
            <person name="Jeffries C.D."/>
            <person name="Brambilla E."/>
            <person name="Rohde M."/>
            <person name="Goker M."/>
            <person name="Tindall B.J."/>
            <person name="Woyke T."/>
            <person name="Bristow J."/>
            <person name="Eisen J.A."/>
            <person name="Markowitz V."/>
            <person name="Hugenholtz P."/>
            <person name="Kyrpides N.C."/>
            <person name="Klenk H.P."/>
            <person name="Lapidus A."/>
        </authorList>
    </citation>
    <scope>NUCLEOTIDE SEQUENCE [LARGE SCALE GENOMIC DNA]</scope>
    <source>
        <strain evidence="3">DSM 17093 / CIP 108686 / LMG 22925 / RQ-24</strain>
    </source>
</reference>
<evidence type="ECO:0000313" key="2">
    <source>
        <dbReference type="EMBL" id="ADI13610.1"/>
    </source>
</evidence>
<gene>
    <name evidence="2" type="ordered locus">Trad_0473</name>
</gene>
<dbReference type="RefSeq" id="WP_013176990.1">
    <property type="nucleotide sequence ID" value="NC_014221.1"/>
</dbReference>
<evidence type="ECO:0000256" key="1">
    <source>
        <dbReference type="SAM" id="MobiDB-lite"/>
    </source>
</evidence>